<feature type="transmembrane region" description="Helical" evidence="1">
    <location>
        <begin position="118"/>
        <end position="138"/>
    </location>
</feature>
<keyword evidence="1" id="KW-0812">Transmembrane</keyword>
<dbReference type="RefSeq" id="WP_012596560.1">
    <property type="nucleotide sequence ID" value="NC_011726.1"/>
</dbReference>
<dbReference type="AlphaFoldDB" id="B7JZ88"/>
<dbReference type="OrthoDB" id="431307at2"/>
<feature type="transmembrane region" description="Helical" evidence="1">
    <location>
        <begin position="144"/>
        <end position="161"/>
    </location>
</feature>
<name>B7JZ88_RIPO1</name>
<feature type="transmembrane region" description="Helical" evidence="1">
    <location>
        <begin position="296"/>
        <end position="318"/>
    </location>
</feature>
<evidence type="ECO:0000313" key="3">
    <source>
        <dbReference type="Proteomes" id="UP000008204"/>
    </source>
</evidence>
<evidence type="ECO:0000256" key="1">
    <source>
        <dbReference type="SAM" id="Phobius"/>
    </source>
</evidence>
<gene>
    <name evidence="2" type="ordered locus">PCC8801_3329</name>
</gene>
<dbReference type="EMBL" id="CP001287">
    <property type="protein sequence ID" value="ACK67299.1"/>
    <property type="molecule type" value="Genomic_DNA"/>
</dbReference>
<organism evidence="2 3">
    <name type="scientific">Rippkaea orientalis (strain PCC 8801 / RF-1)</name>
    <name type="common">Cyanothece sp. (strain PCC 8801)</name>
    <dbReference type="NCBI Taxonomy" id="41431"/>
    <lineage>
        <taxon>Bacteria</taxon>
        <taxon>Bacillati</taxon>
        <taxon>Cyanobacteriota</taxon>
        <taxon>Cyanophyceae</taxon>
        <taxon>Oscillatoriophycideae</taxon>
        <taxon>Chroococcales</taxon>
        <taxon>Aphanothecaceae</taxon>
        <taxon>Rippkaea</taxon>
        <taxon>Rippkaea orientalis</taxon>
    </lineage>
</organism>
<feature type="transmembrane region" description="Helical" evidence="1">
    <location>
        <begin position="344"/>
        <end position="362"/>
    </location>
</feature>
<dbReference type="Proteomes" id="UP000008204">
    <property type="component" value="Chromosome"/>
</dbReference>
<feature type="transmembrane region" description="Helical" evidence="1">
    <location>
        <begin position="238"/>
        <end position="258"/>
    </location>
</feature>
<accession>B7JZ88</accession>
<sequence>MLINQTESFLTSKNSTTKNCIFYGFIILISVLVIQKFLFGKSFSTHVFQEWLINYTQGFVRRGLIGTILWLVHTQFSIDIADIRRFVQGFSYGSYLVFFSLYIVYIRQSIKILNLENLLVLLFLPSLVLFGLYDLQFMMGRKDFFYFYGLIINLFFLNKALKNLNRQSSEQENSLDYCQSPSLVNAVNKYSSSLFIWYNLISIPTALSHEALIFLGIPLNIIITANVIGLAFSFRQVLFRTLIIYLPTIVLCFLCLIFRGNEVIAQAICQQWEIIPSKCAIIDMLTSPYNVSSLTALLYIFAFLLNLVILMRTSSIIIENQSNWKKKKEAISPVLPSVNIVNSFHFKYFWLPLIFSLIMYFIGADWGRWFFMTSMSYAFCLLTPSLIDLEIASYSRNQWILERLSPLYFPYSKVMDYLNKQSLLERFYPLYLMGLIYTLSLLRISHYKMKITDLLQGLIDQLFHFHF</sequence>
<proteinExistence type="predicted"/>
<feature type="transmembrane region" description="Helical" evidence="1">
    <location>
        <begin position="427"/>
        <end position="444"/>
    </location>
</feature>
<evidence type="ECO:0000313" key="2">
    <source>
        <dbReference type="EMBL" id="ACK67299.1"/>
    </source>
</evidence>
<feature type="transmembrane region" description="Helical" evidence="1">
    <location>
        <begin position="90"/>
        <end position="106"/>
    </location>
</feature>
<keyword evidence="1" id="KW-1133">Transmembrane helix</keyword>
<feature type="transmembrane region" description="Helical" evidence="1">
    <location>
        <begin position="211"/>
        <end position="232"/>
    </location>
</feature>
<feature type="transmembrane region" description="Helical" evidence="1">
    <location>
        <begin position="20"/>
        <end position="39"/>
    </location>
</feature>
<keyword evidence="1" id="KW-0472">Membrane</keyword>
<keyword evidence="3" id="KW-1185">Reference proteome</keyword>
<protein>
    <submittedName>
        <fullName evidence="2">Uncharacterized protein</fullName>
    </submittedName>
</protein>
<dbReference type="STRING" id="41431.PCC8801_3329"/>
<dbReference type="KEGG" id="cyp:PCC8801_3329"/>
<dbReference type="HOGENOM" id="CLU_584900_0_0_3"/>
<reference evidence="3" key="1">
    <citation type="journal article" date="2011" name="MBio">
        <title>Novel metabolic attributes of the genus Cyanothece, comprising a group of unicellular nitrogen-fixing Cyanobacteria.</title>
        <authorList>
            <person name="Bandyopadhyay A."/>
            <person name="Elvitigala T."/>
            <person name="Welsh E."/>
            <person name="Stockel J."/>
            <person name="Liberton M."/>
            <person name="Min H."/>
            <person name="Sherman L.A."/>
            <person name="Pakrasi H.B."/>
        </authorList>
    </citation>
    <scope>NUCLEOTIDE SEQUENCE [LARGE SCALE GENOMIC DNA]</scope>
    <source>
        <strain evidence="3">PCC 8801</strain>
    </source>
</reference>